<comment type="similarity">
    <text evidence="2">Belongs to the TPP enzyme family.</text>
</comment>
<evidence type="ECO:0000313" key="5">
    <source>
        <dbReference type="EMBL" id="EJW72666.1"/>
    </source>
</evidence>
<dbReference type="GO" id="GO:0030976">
    <property type="term" value="F:thiamine pyrophosphate binding"/>
    <property type="evidence" value="ECO:0007669"/>
    <property type="project" value="InterPro"/>
</dbReference>
<dbReference type="Gene3D" id="3.40.50.1220">
    <property type="entry name" value="TPP-binding domain"/>
    <property type="match status" value="1"/>
</dbReference>
<dbReference type="GO" id="GO:0009099">
    <property type="term" value="P:L-valine biosynthetic process"/>
    <property type="evidence" value="ECO:0007669"/>
    <property type="project" value="TreeGrafter"/>
</dbReference>
<dbReference type="GO" id="GO:0050660">
    <property type="term" value="F:flavin adenine dinucleotide binding"/>
    <property type="evidence" value="ECO:0007669"/>
    <property type="project" value="TreeGrafter"/>
</dbReference>
<dbReference type="PANTHER" id="PTHR18968:SF166">
    <property type="entry name" value="2-HYDROXYACYL-COA LYASE 2"/>
    <property type="match status" value="1"/>
</dbReference>
<dbReference type="EMBL" id="ADBV01015678">
    <property type="protein sequence ID" value="EJW72666.1"/>
    <property type="molecule type" value="Genomic_DNA"/>
</dbReference>
<dbReference type="SUPFAM" id="SSF52467">
    <property type="entry name" value="DHS-like NAD/FAD-binding domain"/>
    <property type="match status" value="1"/>
</dbReference>
<dbReference type="InterPro" id="IPR029061">
    <property type="entry name" value="THDP-binding"/>
</dbReference>
<dbReference type="GO" id="GO:0003984">
    <property type="term" value="F:acetolactate synthase activity"/>
    <property type="evidence" value="ECO:0007669"/>
    <property type="project" value="TreeGrafter"/>
</dbReference>
<dbReference type="GO" id="GO:0000287">
    <property type="term" value="F:magnesium ion binding"/>
    <property type="evidence" value="ECO:0007669"/>
    <property type="project" value="InterPro"/>
</dbReference>
<proteinExistence type="inferred from homology"/>
<dbReference type="Pfam" id="PF00205">
    <property type="entry name" value="TPP_enzyme_M"/>
    <property type="match status" value="1"/>
</dbReference>
<dbReference type="InterPro" id="IPR012000">
    <property type="entry name" value="Thiamin_PyroP_enz_cen_dom"/>
</dbReference>
<comment type="cofactor">
    <cofactor evidence="1">
        <name>thiamine diphosphate</name>
        <dbReference type="ChEBI" id="CHEBI:58937"/>
    </cofactor>
</comment>
<dbReference type="PANTHER" id="PTHR18968">
    <property type="entry name" value="THIAMINE PYROPHOSPHATE ENZYMES"/>
    <property type="match status" value="1"/>
</dbReference>
<evidence type="ECO:0000256" key="3">
    <source>
        <dbReference type="ARBA" id="ARBA00023052"/>
    </source>
</evidence>
<dbReference type="SUPFAM" id="SSF52518">
    <property type="entry name" value="Thiamin diphosphate-binding fold (THDP-binding)"/>
    <property type="match status" value="1"/>
</dbReference>
<name>J9DST0_WUCBA</name>
<dbReference type="GO" id="GO:0009097">
    <property type="term" value="P:isoleucine biosynthetic process"/>
    <property type="evidence" value="ECO:0007669"/>
    <property type="project" value="TreeGrafter"/>
</dbReference>
<keyword evidence="3" id="KW-0786">Thiamine pyrophosphate</keyword>
<reference evidence="6" key="1">
    <citation type="submission" date="2012-08" db="EMBL/GenBank/DDBJ databases">
        <title>The Genome Sequence of Wuchereria bancrofti.</title>
        <authorList>
            <person name="Nutman T.B."/>
            <person name="Fink D.L."/>
            <person name="Russ C."/>
            <person name="Young S."/>
            <person name="Zeng Q."/>
            <person name="Koehrsen M."/>
            <person name="Alvarado L."/>
            <person name="Berlin A."/>
            <person name="Chapman S.B."/>
            <person name="Chen Z."/>
            <person name="Freedman E."/>
            <person name="Gellesch M."/>
            <person name="Goldberg J."/>
            <person name="Griggs A."/>
            <person name="Gujja S."/>
            <person name="Heilman E.R."/>
            <person name="Heiman D."/>
            <person name="Hepburn T."/>
            <person name="Howarth C."/>
            <person name="Jen D."/>
            <person name="Larson L."/>
            <person name="Lewis B."/>
            <person name="Mehta T."/>
            <person name="Park D."/>
            <person name="Pearson M."/>
            <person name="Roberts A."/>
            <person name="Saif S."/>
            <person name="Shea T."/>
            <person name="Shenoy N."/>
            <person name="Sisk P."/>
            <person name="Stolte C."/>
            <person name="Sykes S."/>
            <person name="Walk T."/>
            <person name="White J."/>
            <person name="Yandava C."/>
            <person name="Haas B."/>
            <person name="Henn M.R."/>
            <person name="Nusbaum C."/>
            <person name="Birren B."/>
        </authorList>
    </citation>
    <scope>NUCLEOTIDE SEQUENCE [LARGE SCALE GENOMIC DNA]</scope>
    <source>
        <strain evidence="6">NA</strain>
    </source>
</reference>
<comment type="caution">
    <text evidence="5">The sequence shown here is derived from an EMBL/GenBank/DDBJ whole genome shotgun (WGS) entry which is preliminary data.</text>
</comment>
<feature type="domain" description="Thiamine pyrophosphate enzyme central" evidence="4">
    <location>
        <begin position="11"/>
        <end position="86"/>
    </location>
</feature>
<gene>
    <name evidence="5" type="ORF">WUBG_16425</name>
</gene>
<evidence type="ECO:0000256" key="2">
    <source>
        <dbReference type="ARBA" id="ARBA00007812"/>
    </source>
</evidence>
<sequence length="236" mass="26949">MSRGLLGQRSPIHMRYNRKDTLKEADLIILAGAVCDFRLSYGRVLSPNANVVSINRDRTQMLKNEGIFWRVNLAVQADVATTLVNLADYLNSTNHEVQLLFFFTFYLNIDLLNSWFVDTRMGIISDEERKRKNTENLLKMKEAFVKDGINPLFALSLINKVLPENAILIADGGDFIGSASYIVHPRGPLQWLDPVLNWHVSWIARAAKSYSYALQQKGYPQRSRLNYSCGCFILIF</sequence>
<accession>J9DST0</accession>
<evidence type="ECO:0000256" key="1">
    <source>
        <dbReference type="ARBA" id="ARBA00001964"/>
    </source>
</evidence>
<dbReference type="GO" id="GO:0005948">
    <property type="term" value="C:acetolactate synthase complex"/>
    <property type="evidence" value="ECO:0007669"/>
    <property type="project" value="TreeGrafter"/>
</dbReference>
<dbReference type="Proteomes" id="UP000004810">
    <property type="component" value="Unassembled WGS sequence"/>
</dbReference>
<protein>
    <recommendedName>
        <fullName evidence="4">Thiamine pyrophosphate enzyme central domain-containing protein</fullName>
    </recommendedName>
</protein>
<dbReference type="InterPro" id="IPR029035">
    <property type="entry name" value="DHS-like_NAD/FAD-binding_dom"/>
</dbReference>
<dbReference type="InterPro" id="IPR045229">
    <property type="entry name" value="TPP_enz"/>
</dbReference>
<evidence type="ECO:0000313" key="6">
    <source>
        <dbReference type="Proteomes" id="UP000004810"/>
    </source>
</evidence>
<evidence type="ECO:0000259" key="4">
    <source>
        <dbReference type="Pfam" id="PF00205"/>
    </source>
</evidence>
<organism evidence="5 6">
    <name type="scientific">Wuchereria bancrofti</name>
    <dbReference type="NCBI Taxonomy" id="6293"/>
    <lineage>
        <taxon>Eukaryota</taxon>
        <taxon>Metazoa</taxon>
        <taxon>Ecdysozoa</taxon>
        <taxon>Nematoda</taxon>
        <taxon>Chromadorea</taxon>
        <taxon>Rhabditida</taxon>
        <taxon>Spirurina</taxon>
        <taxon>Spiruromorpha</taxon>
        <taxon>Filarioidea</taxon>
        <taxon>Onchocercidae</taxon>
        <taxon>Wuchereria</taxon>
    </lineage>
</organism>
<dbReference type="AlphaFoldDB" id="J9DST0"/>